<keyword evidence="1" id="KW-0732">Signal</keyword>
<evidence type="ECO:0000313" key="3">
    <source>
        <dbReference type="Proteomes" id="UP001501333"/>
    </source>
</evidence>
<feature type="signal peptide" evidence="1">
    <location>
        <begin position="1"/>
        <end position="19"/>
    </location>
</feature>
<evidence type="ECO:0000256" key="1">
    <source>
        <dbReference type="SAM" id="SignalP"/>
    </source>
</evidence>
<comment type="caution">
    <text evidence="2">The sequence shown here is derived from an EMBL/GenBank/DDBJ whole genome shotgun (WGS) entry which is preliminary data.</text>
</comment>
<dbReference type="EMBL" id="BAABAO010000013">
    <property type="protein sequence ID" value="GAA4137887.1"/>
    <property type="molecule type" value="Genomic_DNA"/>
</dbReference>
<proteinExistence type="predicted"/>
<name>A0ABP7YL73_9FLAO</name>
<dbReference type="Proteomes" id="UP001501333">
    <property type="component" value="Unassembled WGS sequence"/>
</dbReference>
<dbReference type="RefSeq" id="WP_229349620.1">
    <property type="nucleotide sequence ID" value="NZ_BAABAO010000013.1"/>
</dbReference>
<accession>A0ABP7YL73</accession>
<feature type="chain" id="PRO_5046689005" evidence="1">
    <location>
        <begin position="20"/>
        <end position="304"/>
    </location>
</feature>
<gene>
    <name evidence="2" type="ORF">GCM10022250_36100</name>
</gene>
<sequence>MKKLFVFLVMMLFWIPLKAQNVAENNSGESLTTFNTEGKDFQDSYADDLPWHARRFKVTAGAFFPVNNTQVQVGTNNGNAGTEIDLEDDLGFSKSSSSFMGTFDWRISRRSRLGLEYFVLDRTSEKTLQREINFGDHTYDVNARVSAFFNVQIARIYYGYAFLSKPKYEAGLLIGAHVLFADVGLRLEADQASAEYKDNFAFTAPLPDIGIWGEFVLAKRWGLFVNANYLALKIDNIDGRILSYNLSVLFNVYQNFSLTAGYNGLNFRVDAERERLNGYLKWGYNGPSITATYSFGNHVKLYKH</sequence>
<keyword evidence="3" id="KW-1185">Reference proteome</keyword>
<protein>
    <submittedName>
        <fullName evidence="2">Uncharacterized protein</fullName>
    </submittedName>
</protein>
<reference evidence="3" key="1">
    <citation type="journal article" date="2019" name="Int. J. Syst. Evol. Microbiol.">
        <title>The Global Catalogue of Microorganisms (GCM) 10K type strain sequencing project: providing services to taxonomists for standard genome sequencing and annotation.</title>
        <authorList>
            <consortium name="The Broad Institute Genomics Platform"/>
            <consortium name="The Broad Institute Genome Sequencing Center for Infectious Disease"/>
            <person name="Wu L."/>
            <person name="Ma J."/>
        </authorList>
    </citation>
    <scope>NUCLEOTIDE SEQUENCE [LARGE SCALE GENOMIC DNA]</scope>
    <source>
        <strain evidence="3">JCM 17386</strain>
    </source>
</reference>
<evidence type="ECO:0000313" key="2">
    <source>
        <dbReference type="EMBL" id="GAA4137887.1"/>
    </source>
</evidence>
<organism evidence="2 3">
    <name type="scientific">Flavobacterium chungbukense</name>
    <dbReference type="NCBI Taxonomy" id="877464"/>
    <lineage>
        <taxon>Bacteria</taxon>
        <taxon>Pseudomonadati</taxon>
        <taxon>Bacteroidota</taxon>
        <taxon>Flavobacteriia</taxon>
        <taxon>Flavobacteriales</taxon>
        <taxon>Flavobacteriaceae</taxon>
        <taxon>Flavobacterium</taxon>
    </lineage>
</organism>